<dbReference type="EMBL" id="JADYXP020000003">
    <property type="protein sequence ID" value="KAL0129279.1"/>
    <property type="molecule type" value="Genomic_DNA"/>
</dbReference>
<protein>
    <submittedName>
        <fullName evidence="1">Uncharacterized protein</fullName>
    </submittedName>
</protein>
<gene>
    <name evidence="1" type="ORF">PUN28_004170</name>
</gene>
<sequence length="78" mass="9058">MWDRRDVITCTSAADIEPYNCRVCMILIVSCSNIICDKSNLISPNEKKKKNEIRKTKRQFSGFNEVQTLLLRVYTEGK</sequence>
<evidence type="ECO:0000313" key="2">
    <source>
        <dbReference type="Proteomes" id="UP001430953"/>
    </source>
</evidence>
<name>A0AAW2GPW2_9HYME</name>
<accession>A0AAW2GPW2</accession>
<evidence type="ECO:0000313" key="1">
    <source>
        <dbReference type="EMBL" id="KAL0129279.1"/>
    </source>
</evidence>
<keyword evidence="2" id="KW-1185">Reference proteome</keyword>
<dbReference type="Proteomes" id="UP001430953">
    <property type="component" value="Unassembled WGS sequence"/>
</dbReference>
<organism evidence="1 2">
    <name type="scientific">Cardiocondyla obscurior</name>
    <dbReference type="NCBI Taxonomy" id="286306"/>
    <lineage>
        <taxon>Eukaryota</taxon>
        <taxon>Metazoa</taxon>
        <taxon>Ecdysozoa</taxon>
        <taxon>Arthropoda</taxon>
        <taxon>Hexapoda</taxon>
        <taxon>Insecta</taxon>
        <taxon>Pterygota</taxon>
        <taxon>Neoptera</taxon>
        <taxon>Endopterygota</taxon>
        <taxon>Hymenoptera</taxon>
        <taxon>Apocrita</taxon>
        <taxon>Aculeata</taxon>
        <taxon>Formicoidea</taxon>
        <taxon>Formicidae</taxon>
        <taxon>Myrmicinae</taxon>
        <taxon>Cardiocondyla</taxon>
    </lineage>
</organism>
<proteinExistence type="predicted"/>
<reference evidence="1 2" key="1">
    <citation type="submission" date="2023-03" db="EMBL/GenBank/DDBJ databases">
        <title>High recombination rates correlate with genetic variation in Cardiocondyla obscurior ants.</title>
        <authorList>
            <person name="Errbii M."/>
        </authorList>
    </citation>
    <scope>NUCLEOTIDE SEQUENCE [LARGE SCALE GENOMIC DNA]</scope>
    <source>
        <strain evidence="1">Alpha-2009</strain>
        <tissue evidence="1">Whole body</tissue>
    </source>
</reference>
<dbReference type="AlphaFoldDB" id="A0AAW2GPW2"/>
<comment type="caution">
    <text evidence="1">The sequence shown here is derived from an EMBL/GenBank/DDBJ whole genome shotgun (WGS) entry which is preliminary data.</text>
</comment>